<dbReference type="Proteomes" id="UP001293593">
    <property type="component" value="Unassembled WGS sequence"/>
</dbReference>
<accession>A0AAE1IZI6</accession>
<dbReference type="EMBL" id="JAWXYG010000010">
    <property type="protein sequence ID" value="KAK4260850.1"/>
    <property type="molecule type" value="Genomic_DNA"/>
</dbReference>
<keyword evidence="3" id="KW-1185">Reference proteome</keyword>
<proteinExistence type="predicted"/>
<evidence type="ECO:0000313" key="2">
    <source>
        <dbReference type="EMBL" id="KAK4260850.1"/>
    </source>
</evidence>
<comment type="caution">
    <text evidence="2">The sequence shown here is derived from an EMBL/GenBank/DDBJ whole genome shotgun (WGS) entry which is preliminary data.</text>
</comment>
<reference evidence="2" key="1">
    <citation type="submission" date="2023-10" db="EMBL/GenBank/DDBJ databases">
        <title>Chromosome-level genome of the transformable northern wattle, Acacia crassicarpa.</title>
        <authorList>
            <person name="Massaro I."/>
            <person name="Sinha N.R."/>
            <person name="Poethig S."/>
            <person name="Leichty A.R."/>
        </authorList>
    </citation>
    <scope>NUCLEOTIDE SEQUENCE</scope>
    <source>
        <strain evidence="2">Acra3RX</strain>
        <tissue evidence="2">Leaf</tissue>
    </source>
</reference>
<evidence type="ECO:0000313" key="3">
    <source>
        <dbReference type="Proteomes" id="UP001293593"/>
    </source>
</evidence>
<protein>
    <submittedName>
        <fullName evidence="2">Uncharacterized protein</fullName>
    </submittedName>
</protein>
<feature type="region of interest" description="Disordered" evidence="1">
    <location>
        <begin position="84"/>
        <end position="103"/>
    </location>
</feature>
<sequence length="103" mass="11345">MWFAGVRSFVVGLLVISVLFIWVCSYSCRVEAAIQISSSTVPKTTTTKAKLSYGVLDKKSKQDLVDKYLSGTRAFGPTAIKTTQKGFDDSKRRVPSCPDPLHN</sequence>
<dbReference type="PANTHER" id="PTHR37184">
    <property type="entry name" value="CLAVATA3/ESR (CLE)-RELATED PROTEIN 27"/>
    <property type="match status" value="1"/>
</dbReference>
<gene>
    <name evidence="2" type="ORF">QN277_003914</name>
</gene>
<dbReference type="PANTHER" id="PTHR37184:SF2">
    <property type="entry name" value="CLAVATA3_ESR (CLE)-RELATED PROTEIN 43"/>
    <property type="match status" value="1"/>
</dbReference>
<dbReference type="AlphaFoldDB" id="A0AAE1IZI6"/>
<dbReference type="InterPro" id="IPR040274">
    <property type="entry name" value="CLE27/CLE43"/>
</dbReference>
<evidence type="ECO:0000256" key="1">
    <source>
        <dbReference type="SAM" id="MobiDB-lite"/>
    </source>
</evidence>
<name>A0AAE1IZI6_9FABA</name>
<organism evidence="2 3">
    <name type="scientific">Acacia crassicarpa</name>
    <name type="common">northern wattle</name>
    <dbReference type="NCBI Taxonomy" id="499986"/>
    <lineage>
        <taxon>Eukaryota</taxon>
        <taxon>Viridiplantae</taxon>
        <taxon>Streptophyta</taxon>
        <taxon>Embryophyta</taxon>
        <taxon>Tracheophyta</taxon>
        <taxon>Spermatophyta</taxon>
        <taxon>Magnoliopsida</taxon>
        <taxon>eudicotyledons</taxon>
        <taxon>Gunneridae</taxon>
        <taxon>Pentapetalae</taxon>
        <taxon>rosids</taxon>
        <taxon>fabids</taxon>
        <taxon>Fabales</taxon>
        <taxon>Fabaceae</taxon>
        <taxon>Caesalpinioideae</taxon>
        <taxon>mimosoid clade</taxon>
        <taxon>Acacieae</taxon>
        <taxon>Acacia</taxon>
    </lineage>
</organism>